<dbReference type="RefSeq" id="WP_194539528.1">
    <property type="nucleotide sequence ID" value="NZ_JACEFB010000017.1"/>
</dbReference>
<evidence type="ECO:0000313" key="4">
    <source>
        <dbReference type="EMBL" id="MBA2227665.1"/>
    </source>
</evidence>
<keyword evidence="2" id="KW-0812">Transmembrane</keyword>
<gene>
    <name evidence="4" type="ORF">H0921_16020</name>
</gene>
<feature type="region of interest" description="Disordered" evidence="1">
    <location>
        <begin position="1"/>
        <end position="38"/>
    </location>
</feature>
<accession>A0A7V8VGW2</accession>
<feature type="compositionally biased region" description="Basic and acidic residues" evidence="1">
    <location>
        <begin position="1"/>
        <end position="15"/>
    </location>
</feature>
<feature type="compositionally biased region" description="Basic and acidic residues" evidence="1">
    <location>
        <begin position="24"/>
        <end position="38"/>
    </location>
</feature>
<name>A0A7V8VGW2_9BACT</name>
<dbReference type="PANTHER" id="PTHR23150">
    <property type="entry name" value="SULFATASE MODIFYING FACTOR 1, 2"/>
    <property type="match status" value="1"/>
</dbReference>
<feature type="domain" description="Sulfatase-modifying factor enzyme-like" evidence="3">
    <location>
        <begin position="79"/>
        <end position="387"/>
    </location>
</feature>
<keyword evidence="5" id="KW-1185">Reference proteome</keyword>
<dbReference type="AlphaFoldDB" id="A0A7V8VGW2"/>
<feature type="transmembrane region" description="Helical" evidence="2">
    <location>
        <begin position="49"/>
        <end position="69"/>
    </location>
</feature>
<evidence type="ECO:0000256" key="2">
    <source>
        <dbReference type="SAM" id="Phobius"/>
    </source>
</evidence>
<dbReference type="InterPro" id="IPR042095">
    <property type="entry name" value="SUMF_sf"/>
</dbReference>
<dbReference type="InterPro" id="IPR051043">
    <property type="entry name" value="Sulfatase_Mod_Factor_Kinase"/>
</dbReference>
<evidence type="ECO:0000256" key="1">
    <source>
        <dbReference type="SAM" id="MobiDB-lite"/>
    </source>
</evidence>
<protein>
    <submittedName>
        <fullName evidence="4">Formylglycine-generating enzyme family protein</fullName>
    </submittedName>
</protein>
<keyword evidence="2" id="KW-0472">Membrane</keyword>
<dbReference type="GO" id="GO:0120147">
    <property type="term" value="F:formylglycine-generating oxidase activity"/>
    <property type="evidence" value="ECO:0007669"/>
    <property type="project" value="TreeGrafter"/>
</dbReference>
<sequence length="389" mass="43492">MAHGPDKSGRGERGNSRSGGVGPGDREGAVGRESRAERGISQARRIPRWFPLVLGGILLGGVLVIGLWAPEWSRGPAPPGMVWIPGGKFLMGTDDPHPFFADAHPIHEVEVRGFWMDETEVTNADFARFVEATGYVTTAERPPTKEQIMAYLPPGWSEPPPDKLVPGSVVFDPPSHAVPWDDESRWWKWVPGACWKHPEGPGSSIAERMDHPVVHVSWEDAQAYARWAGKRLPTEAEWEYAARGGLVQKPYPWGDAEPNAGGLWRCNIWQGEFPHRNTREDGYDRTAPVKAFPPNPYGLYGMAGNVWEWCQDWYRPDYYAHSPRKNPQGPEISYDPSRPHEALIPKRVQRGGSFLCSFGFCARFKVYGRGKGDVDTGTSHLGFRCVKDR</sequence>
<dbReference type="Proteomes" id="UP000542342">
    <property type="component" value="Unassembled WGS sequence"/>
</dbReference>
<comment type="caution">
    <text evidence="4">The sequence shown here is derived from an EMBL/GenBank/DDBJ whole genome shotgun (WGS) entry which is preliminary data.</text>
</comment>
<proteinExistence type="predicted"/>
<dbReference type="EMBL" id="JACEFB010000017">
    <property type="protein sequence ID" value="MBA2227665.1"/>
    <property type="molecule type" value="Genomic_DNA"/>
</dbReference>
<evidence type="ECO:0000259" key="3">
    <source>
        <dbReference type="Pfam" id="PF03781"/>
    </source>
</evidence>
<dbReference type="InterPro" id="IPR005532">
    <property type="entry name" value="SUMF_dom"/>
</dbReference>
<dbReference type="Gene3D" id="3.90.1580.10">
    <property type="entry name" value="paralog of FGE (formylglycine-generating enzyme)"/>
    <property type="match status" value="1"/>
</dbReference>
<dbReference type="PANTHER" id="PTHR23150:SF19">
    <property type="entry name" value="FORMYLGLYCINE-GENERATING ENZYME"/>
    <property type="match status" value="1"/>
</dbReference>
<dbReference type="Pfam" id="PF03781">
    <property type="entry name" value="FGE-sulfatase"/>
    <property type="match status" value="1"/>
</dbReference>
<reference evidence="4 5" key="1">
    <citation type="submission" date="2020-07" db="EMBL/GenBank/DDBJ databases">
        <title>Thermogemmata thermophila gen. nov., sp. nov., a novel moderate thermophilic planctomycete from a Kamchatka hot spring.</title>
        <authorList>
            <person name="Elcheninov A.G."/>
            <person name="Podosokorskaya O.A."/>
            <person name="Kovaleva O.L."/>
            <person name="Novikov A."/>
            <person name="Bonch-Osmolovskaya E.A."/>
            <person name="Toshchakov S.V."/>
            <person name="Kublanov I.V."/>
        </authorList>
    </citation>
    <scope>NUCLEOTIDE SEQUENCE [LARGE SCALE GENOMIC DNA]</scope>
    <source>
        <strain evidence="4 5">2918</strain>
    </source>
</reference>
<keyword evidence="2" id="KW-1133">Transmembrane helix</keyword>
<dbReference type="InterPro" id="IPR016187">
    <property type="entry name" value="CTDL_fold"/>
</dbReference>
<evidence type="ECO:0000313" key="5">
    <source>
        <dbReference type="Proteomes" id="UP000542342"/>
    </source>
</evidence>
<dbReference type="SUPFAM" id="SSF56436">
    <property type="entry name" value="C-type lectin-like"/>
    <property type="match status" value="1"/>
</dbReference>
<organism evidence="4 5">
    <name type="scientific">Thermogemmata fonticola</name>
    <dbReference type="NCBI Taxonomy" id="2755323"/>
    <lineage>
        <taxon>Bacteria</taxon>
        <taxon>Pseudomonadati</taxon>
        <taxon>Planctomycetota</taxon>
        <taxon>Planctomycetia</taxon>
        <taxon>Gemmatales</taxon>
        <taxon>Gemmataceae</taxon>
        <taxon>Thermogemmata</taxon>
    </lineage>
</organism>